<evidence type="ECO:0000313" key="17">
    <source>
        <dbReference type="RefSeq" id="XP_065675959.1"/>
    </source>
</evidence>
<feature type="transmembrane region" description="Helical" evidence="10">
    <location>
        <begin position="184"/>
        <end position="204"/>
    </location>
</feature>
<feature type="domain" description="Piezo TM1-24" evidence="14">
    <location>
        <begin position="26"/>
        <end position="145"/>
    </location>
</feature>
<dbReference type="InterPro" id="IPR031334">
    <property type="entry name" value="Piezo_cap_dom"/>
</dbReference>
<evidence type="ECO:0000259" key="14">
    <source>
        <dbReference type="Pfam" id="PF24871"/>
    </source>
</evidence>
<reference evidence="17" key="1">
    <citation type="submission" date="2025-08" db="UniProtKB">
        <authorList>
            <consortium name="RefSeq"/>
        </authorList>
    </citation>
    <scope>IDENTIFICATION</scope>
</reference>
<dbReference type="Pfam" id="PF24874">
    <property type="entry name" value="Piezo_THU9_anchor"/>
    <property type="match status" value="1"/>
</dbReference>
<evidence type="ECO:0000256" key="5">
    <source>
        <dbReference type="ARBA" id="ARBA00022692"/>
    </source>
</evidence>
<organism evidence="16 17">
    <name type="scientific">Hydra vulgaris</name>
    <name type="common">Hydra</name>
    <name type="synonym">Hydra attenuata</name>
    <dbReference type="NCBI Taxonomy" id="6087"/>
    <lineage>
        <taxon>Eukaryota</taxon>
        <taxon>Metazoa</taxon>
        <taxon>Cnidaria</taxon>
        <taxon>Hydrozoa</taxon>
        <taxon>Hydroidolina</taxon>
        <taxon>Anthoathecata</taxon>
        <taxon>Aplanulata</taxon>
        <taxon>Hydridae</taxon>
        <taxon>Hydra</taxon>
    </lineage>
</organism>
<keyword evidence="4" id="KW-1003">Cell membrane</keyword>
<feature type="domain" description="Piezo TM25-28" evidence="12">
    <location>
        <begin position="1054"/>
        <end position="1275"/>
    </location>
</feature>
<dbReference type="Pfam" id="PF23188">
    <property type="entry name" value="THU_Piezo1"/>
    <property type="match status" value="1"/>
</dbReference>
<feature type="transmembrane region" description="Helical" evidence="10">
    <location>
        <begin position="1507"/>
        <end position="1526"/>
    </location>
</feature>
<feature type="transmembrane region" description="Helical" evidence="10">
    <location>
        <begin position="1065"/>
        <end position="1086"/>
    </location>
</feature>
<feature type="transmembrane region" description="Helical" evidence="10">
    <location>
        <begin position="643"/>
        <end position="664"/>
    </location>
</feature>
<dbReference type="InterPro" id="IPR056770">
    <property type="entry name" value="Piezo_THU9_anchor"/>
</dbReference>
<dbReference type="RefSeq" id="XP_065675959.1">
    <property type="nucleotide sequence ID" value="XM_065819887.1"/>
</dbReference>
<feature type="domain" description="Piezo transmembrane helical unit" evidence="13">
    <location>
        <begin position="1489"/>
        <end position="1609"/>
    </location>
</feature>
<keyword evidence="7" id="KW-0406">Ion transport</keyword>
<sequence length="2266" mass="262164">MIPEFIICFLFRIVLPISLLAACLVRYNGLSFVYLIYLLIIPLTPSPQRLYYKGAIRLQTLLLLTSTVFIVAQAGFQIVLLSYKPYGHFIKLCTTSGSIAHQIGFDRLDDSKVIDVIRLVVPDVCVFITSLVAYLFSRGFHARYSDEERAVVNKKSTTFIEEYISIISVLLLLFTGIAQPNVLSSVYFLTYIGFGICWAFHISSMKSGLHFFVKTVLTIYSGLHLLLIYLYQLEFFQSILVPDSFSPRLLGLPSIIKNTNCSLSRELLINTSMTWPFYIQPLVLFVLYWFLAVEIRLKYNKKCKIEAKSCWSMCFSSPQTTSLLYNNPMHSLYGTIEDDTIGKGSTSKQTDDTGHGTFKSIMYFFMRQSYVAALIIMMTWSITYHSWLTFVLLLWACISWITPFSHWFCMASSPYLVLYSDVLLVIQYIYGMNLKNELPTKEGSFDLSELGFKARLYPVLDIGLQTLFAGVFLITLRQHISDKKIIQINNDSITSGIVLSSLAKPIMDAIRRRVNISGSVDPVGSNHATEFIKFIKSVFAKYWILVCCTAFLIVALQNNVSLFQILYMVIFLIGFIIYKFSLRAWKIILRPLWWFMVIYSILLLLIIYTYQFENMPQNWAKTTKLNDQWLLDIGLRSLEKPTLFIELLIPTLFSMSIVVQLHFFHTPLVKNINQILNNRKFLKTNKLTAPIASCSTEASTCTRTSTELDKFDEISDNVDKGPKFKKWYDDFTSILWLFAELHMPKIVCFTAMIVAIQQVSAINAVFIIMIGLSMPSKTLQYIISFIMIVWSSLVVLVYMVYQLEFVKENTLERNCTNSSLPVLLQVHHFSSNAWWLGLHKSTSVSLDVRGYLFIVLIIVLEKVVKHHQELHRYQKCLPLSCPDVIFPEITRKMADETIKDCIKYLCNNCFTYFGFEINLMIIAVCMSIRGDVVAVIHSLWLFLFLSMRRKHSAKLWPIYIWFLSIFLVVQYLLILGWPPGLCKGYPWDGFTSRKIVHWLYLTDTSNPQNQFLLLADYFQLYMACCQGNVFRKEFGSRKASLGSNQDLSENYIPADFMANKTWIDFVKILVLDHFLWFTLSIIYITAQTTISLFNSGFLVGCFFFLWHGQGIYLRPRKTMRRWWMILIFYNFFVILSKVWLQLASCVYINWIYQQQNCFLVQLLNLYCLRVHDYKLVDNETTQSCTFVKSNSMTMDCVCFIVIIIQYRIFKCSYFKYVVKEHKKRSEMAYRGAQLVQERLEVHLVQSIQRDEQMMCSIKNKVSKLKNRLAKLNLKAREPLSHYEAIYSGDYYLFEDSDSESETKVNNEEGFEEDLLQCSLLASEPVAMDCSRKEDTSQDDEFNSFLPENIESISVHEEPNESNIVSGSPKEETSSFKKSIVYGFTYIKEVFKTGMNSIKKIMDDSSSDYRSIAAQLTLEMNKHSSTISSKNTLNEEKNAIQQSVTEESSSSLQNENDTWSLLENNKVFSEQVDDSHNYGFMMSFYYALLANSNLLCYTLMIVNHMCYASVLSMPLPFFVFLWGMLSIPRPSKRFWIVIITYVQLVIVVKYIFQFQFPNASFNSCNPPTNNPLCSARIIGIERNSSSVCDLLLLLGLFFHRFALKGHGLWREKLFNDDEDCTPRHKDVASNAENQRFVSSLLDNSMDSENVKKIQDEKSFINRTLIYQKPSLVKSVKQFVLRMLDPDIGAGGVDVYSWIFCTQFMVFVVILSSWSAFSSSNQDSKSNFTKIFEENVVPKTFLYMLLTQFLLMLFDRFLYIRKYAFVKFIYLAILVLLFHIFLFIVVPGITQREFVYNIPAIFLYIFQCMYFGLSAYQVRCGYPTRILVNFLTKNYTITSAILFQGIQAIPFLLELRSVLDWVCTKTTLNLNHWLKMEDIYANTFILKCWRNSEKYYPHPRGLHYWTTSKWLIGGLLVALLIGVIWFPLLFMSFINSSYIYSPPTEATFTLTLGGYQPLFKVTTQQQFLQTLSQDSINAIAKYNYSDNWDNSKVEHGFEDYKMTGNIMSVEVLSNSSSIWTISPPSRAFLINDLKSNSSISLRFQYVFNRESNNTEVTLVQSTVSWVRAISLPPGDPIRNSIAEVIKSGKGEIKIPRLFATFVQVPARGSVKPVDWLGDGSYVDCTIVLRNGSIPDFEGYAAQVEWWEIIQNKPKPMFSHDAGNLEIIVLNDFVPPLHLSFFANTGIIGLYVGFVWLIGKFVRLFFTSISYRIMFDEVPNVDRILKLCLEIYMVRESKELKLEEDLFAKLMFLYRSPETLIKWTKYKRQ</sequence>
<keyword evidence="3" id="KW-0813">Transport</keyword>
<keyword evidence="16" id="KW-1185">Reference proteome</keyword>
<evidence type="ECO:0000256" key="9">
    <source>
        <dbReference type="ARBA" id="ARBA00023303"/>
    </source>
</evidence>
<comment type="subcellular location">
    <subcellularLocation>
        <location evidence="1">Cell membrane</location>
        <topology evidence="1">Multi-pass membrane protein</topology>
    </subcellularLocation>
</comment>
<feature type="transmembrane region" description="Helical" evidence="10">
    <location>
        <begin position="1693"/>
        <end position="1715"/>
    </location>
</feature>
<evidence type="ECO:0000259" key="11">
    <source>
        <dbReference type="Pfam" id="PF12166"/>
    </source>
</evidence>
<feature type="transmembrane region" description="Helical" evidence="10">
    <location>
        <begin position="416"/>
        <end position="434"/>
    </location>
</feature>
<feature type="transmembrane region" description="Helical" evidence="10">
    <location>
        <begin position="364"/>
        <end position="382"/>
    </location>
</feature>
<dbReference type="InterPro" id="IPR056769">
    <property type="entry name" value="Piezo_TM1-24"/>
</dbReference>
<feature type="transmembrane region" description="Helical" evidence="10">
    <location>
        <begin position="1908"/>
        <end position="1932"/>
    </location>
</feature>
<dbReference type="InterPro" id="IPR056768">
    <property type="entry name" value="THU_Piezo"/>
</dbReference>
<evidence type="ECO:0000256" key="3">
    <source>
        <dbReference type="ARBA" id="ARBA00022448"/>
    </source>
</evidence>
<feature type="transmembrane region" description="Helical" evidence="10">
    <location>
        <begin position="562"/>
        <end position="580"/>
    </location>
</feature>
<accession>A0ABM4DN12</accession>
<feature type="transmembrane region" description="Helical" evidence="10">
    <location>
        <begin position="2178"/>
        <end position="2203"/>
    </location>
</feature>
<feature type="transmembrane region" description="Helical" evidence="10">
    <location>
        <begin position="158"/>
        <end position="178"/>
    </location>
</feature>
<feature type="transmembrane region" description="Helical" evidence="10">
    <location>
        <begin position="958"/>
        <end position="977"/>
    </location>
</feature>
<feature type="transmembrane region" description="Helical" evidence="10">
    <location>
        <begin position="920"/>
        <end position="946"/>
    </location>
</feature>
<dbReference type="Pfam" id="PF24871">
    <property type="entry name" value="Piezo_TM1-24"/>
    <property type="match status" value="2"/>
</dbReference>
<feature type="transmembrane region" description="Helical" evidence="10">
    <location>
        <begin position="388"/>
        <end position="409"/>
    </location>
</feature>
<dbReference type="Proteomes" id="UP001652625">
    <property type="component" value="Chromosome 15"/>
</dbReference>
<evidence type="ECO:0000256" key="7">
    <source>
        <dbReference type="ARBA" id="ARBA00023065"/>
    </source>
</evidence>
<feature type="transmembrane region" description="Helical" evidence="10">
    <location>
        <begin position="538"/>
        <end position="556"/>
    </location>
</feature>
<evidence type="ECO:0000256" key="6">
    <source>
        <dbReference type="ARBA" id="ARBA00022989"/>
    </source>
</evidence>
<feature type="transmembrane region" description="Helical" evidence="10">
    <location>
        <begin position="592"/>
        <end position="610"/>
    </location>
</feature>
<dbReference type="PANTHER" id="PTHR47049:SF2">
    <property type="entry name" value="PIEZO-TYPE MECHANOSENSITIVE ION CHANNEL HOMOLOG"/>
    <property type="match status" value="1"/>
</dbReference>
<evidence type="ECO:0000313" key="16">
    <source>
        <dbReference type="Proteomes" id="UP001652625"/>
    </source>
</evidence>
<feature type="transmembrane region" description="Helical" evidence="10">
    <location>
        <begin position="778"/>
        <end position="801"/>
    </location>
</feature>
<proteinExistence type="inferred from homology"/>
<feature type="transmembrane region" description="Helical" evidence="10">
    <location>
        <begin position="13"/>
        <end position="40"/>
    </location>
</feature>
<evidence type="ECO:0000259" key="12">
    <source>
        <dbReference type="Pfam" id="PF15917"/>
    </source>
</evidence>
<dbReference type="Pfam" id="PF12166">
    <property type="entry name" value="Piezo_cap"/>
    <property type="match status" value="1"/>
</dbReference>
<feature type="domain" description="Piezo TM1-24" evidence="14">
    <location>
        <begin position="152"/>
        <end position="668"/>
    </location>
</feature>
<feature type="transmembrane region" description="Helical" evidence="10">
    <location>
        <begin position="61"/>
        <end position="83"/>
    </location>
</feature>
<keyword evidence="9" id="KW-0407">Ion channel</keyword>
<feature type="transmembrane region" description="Helical" evidence="10">
    <location>
        <begin position="1793"/>
        <end position="1814"/>
    </location>
</feature>
<name>A0ABM4DN12_HYDVU</name>
<feature type="transmembrane region" description="Helical" evidence="10">
    <location>
        <begin position="1483"/>
        <end position="1501"/>
    </location>
</feature>
<feature type="domain" description="Piezo non-specific cation channel cap" evidence="11">
    <location>
        <begin position="1987"/>
        <end position="2262"/>
    </location>
</feature>
<evidence type="ECO:0000259" key="15">
    <source>
        <dbReference type="Pfam" id="PF24874"/>
    </source>
</evidence>
<gene>
    <name evidence="17" type="primary">LOC136072017</name>
</gene>
<evidence type="ECO:0000259" key="13">
    <source>
        <dbReference type="Pfam" id="PF23188"/>
    </source>
</evidence>
<protein>
    <submittedName>
        <fullName evidence="17">Piezo-type mechanosensitive ion channel component 2-like</fullName>
    </submittedName>
</protein>
<feature type="transmembrane region" description="Helical" evidence="10">
    <location>
        <begin position="1125"/>
        <end position="1152"/>
    </location>
</feature>
<dbReference type="Pfam" id="PF15917">
    <property type="entry name" value="Piezo_TM25-28"/>
    <property type="match status" value="1"/>
</dbReference>
<feature type="transmembrane region" description="Helical" evidence="10">
    <location>
        <begin position="116"/>
        <end position="137"/>
    </location>
</feature>
<feature type="transmembrane region" description="Helical" evidence="10">
    <location>
        <begin position="1766"/>
        <end position="1787"/>
    </location>
</feature>
<evidence type="ECO:0000256" key="10">
    <source>
        <dbReference type="SAM" id="Phobius"/>
    </source>
</evidence>
<keyword evidence="6 10" id="KW-1133">Transmembrane helix</keyword>
<evidence type="ECO:0000256" key="8">
    <source>
        <dbReference type="ARBA" id="ARBA00023136"/>
    </source>
</evidence>
<feature type="domain" description="Piezo THU9 and anchor" evidence="15">
    <location>
        <begin position="1691"/>
        <end position="1930"/>
    </location>
</feature>
<feature type="transmembrane region" description="Helical" evidence="10">
    <location>
        <begin position="211"/>
        <end position="231"/>
    </location>
</feature>
<comment type="similarity">
    <text evidence="2">Belongs to the PIEZO (TC 1.A.75) family.</text>
</comment>
<keyword evidence="8 10" id="KW-0472">Membrane</keyword>
<feature type="transmembrane region" description="Helical" evidence="10">
    <location>
        <begin position="1092"/>
        <end position="1113"/>
    </location>
</feature>
<feature type="transmembrane region" description="Helical" evidence="10">
    <location>
        <begin position="275"/>
        <end position="295"/>
    </location>
</feature>
<feature type="transmembrane region" description="Helical" evidence="10">
    <location>
        <begin position="746"/>
        <end position="772"/>
    </location>
</feature>
<feature type="transmembrane region" description="Helical" evidence="10">
    <location>
        <begin position="1533"/>
        <end position="1551"/>
    </location>
</feature>
<keyword evidence="5 10" id="KW-0812">Transmembrane</keyword>
<evidence type="ECO:0000256" key="2">
    <source>
        <dbReference type="ARBA" id="ARBA00007821"/>
    </source>
</evidence>
<feature type="transmembrane region" description="Helical" evidence="10">
    <location>
        <begin position="454"/>
        <end position="476"/>
    </location>
</feature>
<evidence type="ECO:0000256" key="1">
    <source>
        <dbReference type="ARBA" id="ARBA00004651"/>
    </source>
</evidence>
<dbReference type="GeneID" id="136072017"/>
<dbReference type="InterPro" id="IPR027272">
    <property type="entry name" value="Piezo"/>
</dbReference>
<dbReference type="InterPro" id="IPR031805">
    <property type="entry name" value="Piezo_TM25-28"/>
</dbReference>
<evidence type="ECO:0000256" key="4">
    <source>
        <dbReference type="ARBA" id="ARBA00022475"/>
    </source>
</evidence>
<dbReference type="PANTHER" id="PTHR47049">
    <property type="entry name" value="PIEZO-TYPE MECHANOSENSITIVE ION CHANNEL HOMOLOG"/>
    <property type="match status" value="1"/>
</dbReference>